<evidence type="ECO:0000313" key="3">
    <source>
        <dbReference type="EMBL" id="OCF27345.1"/>
    </source>
</evidence>
<dbReference type="RefSeq" id="XP_019048415.1">
    <property type="nucleotide sequence ID" value="XM_019188853.1"/>
</dbReference>
<dbReference type="EMBL" id="CP144542">
    <property type="protein sequence ID" value="WVW81491.1"/>
    <property type="molecule type" value="Genomic_DNA"/>
</dbReference>
<name>A0A1B9G8I2_9TREE</name>
<evidence type="ECO:0000256" key="1">
    <source>
        <dbReference type="SAM" id="Coils"/>
    </source>
</evidence>
<feature type="region of interest" description="Disordered" evidence="2">
    <location>
        <begin position="1"/>
        <end position="40"/>
    </location>
</feature>
<gene>
    <name evidence="3" type="ORF">I302_02186</name>
    <name evidence="4" type="ORF">I302_103485</name>
</gene>
<evidence type="ECO:0000313" key="4">
    <source>
        <dbReference type="EMBL" id="WVW81491.1"/>
    </source>
</evidence>
<dbReference type="AlphaFoldDB" id="A0A1B9G8I2"/>
<dbReference type="GeneID" id="30206585"/>
<reference evidence="4" key="4">
    <citation type="submission" date="2024-02" db="EMBL/GenBank/DDBJ databases">
        <title>Comparative genomics of Cryptococcus and Kwoniella reveals pathogenesis evolution and contrasting modes of karyotype evolution via chromosome fusion or intercentromeric recombination.</title>
        <authorList>
            <person name="Coelho M.A."/>
            <person name="David-Palma M."/>
            <person name="Shea T."/>
            <person name="Bowers K."/>
            <person name="McGinley-Smith S."/>
            <person name="Mohammad A.W."/>
            <person name="Gnirke A."/>
            <person name="Yurkov A.M."/>
            <person name="Nowrousian M."/>
            <person name="Sun S."/>
            <person name="Cuomo C.A."/>
            <person name="Heitman J."/>
        </authorList>
    </citation>
    <scope>NUCLEOTIDE SEQUENCE</scope>
    <source>
        <strain evidence="4">CBS 10118</strain>
    </source>
</reference>
<reference evidence="4" key="2">
    <citation type="submission" date="2013-07" db="EMBL/GenBank/DDBJ databases">
        <authorList>
            <consortium name="The Broad Institute Genome Sequencing Platform"/>
            <person name="Cuomo C."/>
            <person name="Litvintseva A."/>
            <person name="Chen Y."/>
            <person name="Heitman J."/>
            <person name="Sun S."/>
            <person name="Springer D."/>
            <person name="Dromer F."/>
            <person name="Young S.K."/>
            <person name="Zeng Q."/>
            <person name="Gargeya S."/>
            <person name="Fitzgerald M."/>
            <person name="Abouelleil A."/>
            <person name="Alvarado L."/>
            <person name="Berlin A.M."/>
            <person name="Chapman S.B."/>
            <person name="Dewar J."/>
            <person name="Goldberg J."/>
            <person name="Griggs A."/>
            <person name="Gujja S."/>
            <person name="Hansen M."/>
            <person name="Howarth C."/>
            <person name="Imamovic A."/>
            <person name="Larimer J."/>
            <person name="McCowan C."/>
            <person name="Murphy C."/>
            <person name="Pearson M."/>
            <person name="Priest M."/>
            <person name="Roberts A."/>
            <person name="Saif S."/>
            <person name="Shea T."/>
            <person name="Sykes S."/>
            <person name="Wortman J."/>
            <person name="Nusbaum C."/>
            <person name="Birren B."/>
        </authorList>
    </citation>
    <scope>NUCLEOTIDE SEQUENCE</scope>
    <source>
        <strain evidence="4">CBS 10118</strain>
    </source>
</reference>
<dbReference type="EMBL" id="KI894019">
    <property type="protein sequence ID" value="OCF27345.1"/>
    <property type="molecule type" value="Genomic_DNA"/>
</dbReference>
<dbReference type="VEuPathDB" id="FungiDB:I302_02186"/>
<accession>A0A1B9G8I2</accession>
<dbReference type="KEGG" id="kbi:30206585"/>
<reference evidence="3" key="1">
    <citation type="submission" date="2013-07" db="EMBL/GenBank/DDBJ databases">
        <title>The Genome Sequence of Cryptococcus bestiolae CBS10118.</title>
        <authorList>
            <consortium name="The Broad Institute Genome Sequencing Platform"/>
            <person name="Cuomo C."/>
            <person name="Litvintseva A."/>
            <person name="Chen Y."/>
            <person name="Heitman J."/>
            <person name="Sun S."/>
            <person name="Springer D."/>
            <person name="Dromer F."/>
            <person name="Young S.K."/>
            <person name="Zeng Q."/>
            <person name="Gargeya S."/>
            <person name="Fitzgerald M."/>
            <person name="Abouelleil A."/>
            <person name="Alvarado L."/>
            <person name="Berlin A.M."/>
            <person name="Chapman S.B."/>
            <person name="Dewar J."/>
            <person name="Goldberg J."/>
            <person name="Griggs A."/>
            <person name="Gujja S."/>
            <person name="Hansen M."/>
            <person name="Howarth C."/>
            <person name="Imamovic A."/>
            <person name="Larimer J."/>
            <person name="McCowan C."/>
            <person name="Murphy C."/>
            <person name="Pearson M."/>
            <person name="Priest M."/>
            <person name="Roberts A."/>
            <person name="Saif S."/>
            <person name="Shea T."/>
            <person name="Sykes S."/>
            <person name="Wortman J."/>
            <person name="Nusbaum C."/>
            <person name="Birren B."/>
        </authorList>
    </citation>
    <scope>NUCLEOTIDE SEQUENCE [LARGE SCALE GENOMIC DNA]</scope>
    <source>
        <strain evidence="3">CBS 10118</strain>
    </source>
</reference>
<proteinExistence type="predicted"/>
<reference evidence="3" key="3">
    <citation type="submission" date="2014-01" db="EMBL/GenBank/DDBJ databases">
        <title>Evolution of pathogenesis and genome organization in the Tremellales.</title>
        <authorList>
            <person name="Cuomo C."/>
            <person name="Litvintseva A."/>
            <person name="Heitman J."/>
            <person name="Chen Y."/>
            <person name="Sun S."/>
            <person name="Springer D."/>
            <person name="Dromer F."/>
            <person name="Young S."/>
            <person name="Zeng Q."/>
            <person name="Chapman S."/>
            <person name="Gujja S."/>
            <person name="Saif S."/>
            <person name="Birren B."/>
        </authorList>
    </citation>
    <scope>NUCLEOTIDE SEQUENCE</scope>
    <source>
        <strain evidence="3">CBS 10118</strain>
    </source>
</reference>
<evidence type="ECO:0000313" key="5">
    <source>
        <dbReference type="Proteomes" id="UP000092730"/>
    </source>
</evidence>
<dbReference type="Proteomes" id="UP000092730">
    <property type="component" value="Chromosome 2"/>
</dbReference>
<sequence length="116" mass="12934">MTNIDETLPSRTHDETDDTEHTPTGGGDTDSTTAQGDRATAETAVRFGSTGNTAFIIVRGENAVEEVRNELEREPGESARRMADRLERKYVELKGKLYEWSKDRPEKSAQTDTSDK</sequence>
<evidence type="ECO:0000256" key="2">
    <source>
        <dbReference type="SAM" id="MobiDB-lite"/>
    </source>
</evidence>
<feature type="coiled-coil region" evidence="1">
    <location>
        <begin position="76"/>
        <end position="103"/>
    </location>
</feature>
<organism evidence="3">
    <name type="scientific">Kwoniella bestiolae CBS 10118</name>
    <dbReference type="NCBI Taxonomy" id="1296100"/>
    <lineage>
        <taxon>Eukaryota</taxon>
        <taxon>Fungi</taxon>
        <taxon>Dikarya</taxon>
        <taxon>Basidiomycota</taxon>
        <taxon>Agaricomycotina</taxon>
        <taxon>Tremellomycetes</taxon>
        <taxon>Tremellales</taxon>
        <taxon>Cryptococcaceae</taxon>
        <taxon>Kwoniella</taxon>
    </lineage>
</organism>
<keyword evidence="5" id="KW-1185">Reference proteome</keyword>
<protein>
    <submittedName>
        <fullName evidence="3">Uncharacterized protein</fullName>
    </submittedName>
</protein>
<keyword evidence="1" id="KW-0175">Coiled coil</keyword>